<dbReference type="InterPro" id="IPR013103">
    <property type="entry name" value="RVT_2"/>
</dbReference>
<dbReference type="InterPro" id="IPR036397">
    <property type="entry name" value="RNaseH_sf"/>
</dbReference>
<proteinExistence type="predicted"/>
<organism evidence="4 5">
    <name type="scientific">Sesamum angolense</name>
    <dbReference type="NCBI Taxonomy" id="2727404"/>
    <lineage>
        <taxon>Eukaryota</taxon>
        <taxon>Viridiplantae</taxon>
        <taxon>Streptophyta</taxon>
        <taxon>Embryophyta</taxon>
        <taxon>Tracheophyta</taxon>
        <taxon>Spermatophyta</taxon>
        <taxon>Magnoliopsida</taxon>
        <taxon>eudicotyledons</taxon>
        <taxon>Gunneridae</taxon>
        <taxon>Pentapetalae</taxon>
        <taxon>asterids</taxon>
        <taxon>lamiids</taxon>
        <taxon>Lamiales</taxon>
        <taxon>Pedaliaceae</taxon>
        <taxon>Sesamum</taxon>
    </lineage>
</organism>
<gene>
    <name evidence="4" type="ORF">Sango_2721400</name>
</gene>
<dbReference type="PROSITE" id="PS50994">
    <property type="entry name" value="INTEGRASE"/>
    <property type="match status" value="1"/>
</dbReference>
<dbReference type="GO" id="GO:0015074">
    <property type="term" value="P:DNA integration"/>
    <property type="evidence" value="ECO:0007669"/>
    <property type="project" value="InterPro"/>
</dbReference>
<dbReference type="PANTHER" id="PTHR42648">
    <property type="entry name" value="TRANSPOSASE, PUTATIVE-RELATED"/>
    <property type="match status" value="1"/>
</dbReference>
<evidence type="ECO:0000256" key="2">
    <source>
        <dbReference type="ARBA" id="ARBA00022801"/>
    </source>
</evidence>
<accession>A0AAE1W3L0</accession>
<dbReference type="SUPFAM" id="SSF53098">
    <property type="entry name" value="Ribonuclease H-like"/>
    <property type="match status" value="1"/>
</dbReference>
<dbReference type="Pfam" id="PF00665">
    <property type="entry name" value="rve"/>
    <property type="match status" value="1"/>
</dbReference>
<name>A0AAE1W3L0_9LAMI</name>
<evidence type="ECO:0000313" key="4">
    <source>
        <dbReference type="EMBL" id="KAK4385974.1"/>
    </source>
</evidence>
<evidence type="ECO:0000256" key="1">
    <source>
        <dbReference type="ARBA" id="ARBA00022723"/>
    </source>
</evidence>
<dbReference type="GO" id="GO:0046872">
    <property type="term" value="F:metal ion binding"/>
    <property type="evidence" value="ECO:0007669"/>
    <property type="project" value="UniProtKB-KW"/>
</dbReference>
<comment type="caution">
    <text evidence="4">The sequence shown here is derived from an EMBL/GenBank/DDBJ whole genome shotgun (WGS) entry which is preliminary data.</text>
</comment>
<dbReference type="EMBL" id="JACGWL010000016">
    <property type="protein sequence ID" value="KAK4385974.1"/>
    <property type="molecule type" value="Genomic_DNA"/>
</dbReference>
<dbReference type="Gene3D" id="3.30.420.10">
    <property type="entry name" value="Ribonuclease H-like superfamily/Ribonuclease H"/>
    <property type="match status" value="1"/>
</dbReference>
<keyword evidence="5" id="KW-1185">Reference proteome</keyword>
<feature type="domain" description="Integrase catalytic" evidence="3">
    <location>
        <begin position="149"/>
        <end position="315"/>
    </location>
</feature>
<dbReference type="GO" id="GO:0003676">
    <property type="term" value="F:nucleic acid binding"/>
    <property type="evidence" value="ECO:0007669"/>
    <property type="project" value="InterPro"/>
</dbReference>
<reference evidence="4" key="2">
    <citation type="journal article" date="2024" name="Plant">
        <title>Genomic evolution and insights into agronomic trait innovations of Sesamum species.</title>
        <authorList>
            <person name="Miao H."/>
            <person name="Wang L."/>
            <person name="Qu L."/>
            <person name="Liu H."/>
            <person name="Sun Y."/>
            <person name="Le M."/>
            <person name="Wang Q."/>
            <person name="Wei S."/>
            <person name="Zheng Y."/>
            <person name="Lin W."/>
            <person name="Duan Y."/>
            <person name="Cao H."/>
            <person name="Xiong S."/>
            <person name="Wang X."/>
            <person name="Wei L."/>
            <person name="Li C."/>
            <person name="Ma Q."/>
            <person name="Ju M."/>
            <person name="Zhao R."/>
            <person name="Li G."/>
            <person name="Mu C."/>
            <person name="Tian Q."/>
            <person name="Mei H."/>
            <person name="Zhang T."/>
            <person name="Gao T."/>
            <person name="Zhang H."/>
        </authorList>
    </citation>
    <scope>NUCLEOTIDE SEQUENCE</scope>
    <source>
        <strain evidence="4">K16</strain>
    </source>
</reference>
<evidence type="ECO:0000313" key="5">
    <source>
        <dbReference type="Proteomes" id="UP001289374"/>
    </source>
</evidence>
<dbReference type="Proteomes" id="UP001289374">
    <property type="component" value="Unassembled WGS sequence"/>
</dbReference>
<dbReference type="Pfam" id="PF07727">
    <property type="entry name" value="RVT_2"/>
    <property type="match status" value="1"/>
</dbReference>
<dbReference type="GO" id="GO:0016787">
    <property type="term" value="F:hydrolase activity"/>
    <property type="evidence" value="ECO:0007669"/>
    <property type="project" value="UniProtKB-KW"/>
</dbReference>
<dbReference type="PANTHER" id="PTHR42648:SF22">
    <property type="entry name" value="REVERSE TRANSCRIPTASE TY1_COPIA-TYPE DOMAIN-CONTAINING PROTEIN"/>
    <property type="match status" value="1"/>
</dbReference>
<protein>
    <submittedName>
        <fullName evidence="4">Retrovirus-related Pol polyprotein from transposon TNT 1-94</fullName>
    </submittedName>
</protein>
<dbReference type="InterPro" id="IPR001584">
    <property type="entry name" value="Integrase_cat-core"/>
</dbReference>
<dbReference type="InterPro" id="IPR039537">
    <property type="entry name" value="Retrotran_Ty1/copia-like"/>
</dbReference>
<keyword evidence="2" id="KW-0378">Hydrolase</keyword>
<evidence type="ECO:0000259" key="3">
    <source>
        <dbReference type="PROSITE" id="PS50994"/>
    </source>
</evidence>
<sequence>MNPSKSVTLSREKYEQLLHHPVANSDNPTTSSSSGAFVASHGESWMLDPGATTHLIGNRSNFSNLSTSQKLPNPPSVPLADGSYSPDLALDLQTRRIIGGGHERGGLYFLNTAPPNDKVLPIKSPHLECESCELGKHHRASFPSRVDNRSSSPFTLVHSDIWGPCYFESISGFHYFITFVDDYSKMTYVYLLKDRFQVPTIITSFYNEINTQFFANIRILRTDSALEFVQKTVSDFCESKGVLHQTSYPYTSQQNNVAERKHRHLLDVAQIIMTSMNVPKSYWGDAILTACYLINRMPSSILNGDTPYSCIFPDTPLFGVYSCRNRSTNTTLTAPPGLPLTAAPGNPSATPANDLPLLFRKVKDRTLERYKARLVAKGSLPSNTVQMGPLNGERQHMVCKLRKLYMVLNKVLEHVYVDDILITGSDIVGIEEAKTYLQKHFVTKDLGIPRYFLRIEIAHSKHGVSLSQRKYACDLFQEAGLLGTKSVGTPMNSNPDFWNDDVSLWISHDQFIGKLL</sequence>
<keyword evidence="1" id="KW-0479">Metal-binding</keyword>
<reference evidence="4" key="1">
    <citation type="submission" date="2020-06" db="EMBL/GenBank/DDBJ databases">
        <authorList>
            <person name="Li T."/>
            <person name="Hu X."/>
            <person name="Zhang T."/>
            <person name="Song X."/>
            <person name="Zhang H."/>
            <person name="Dai N."/>
            <person name="Sheng W."/>
            <person name="Hou X."/>
            <person name="Wei L."/>
        </authorList>
    </citation>
    <scope>NUCLEOTIDE SEQUENCE</scope>
    <source>
        <strain evidence="4">K16</strain>
        <tissue evidence="4">Leaf</tissue>
    </source>
</reference>
<dbReference type="AlphaFoldDB" id="A0AAE1W3L0"/>
<dbReference type="InterPro" id="IPR012337">
    <property type="entry name" value="RNaseH-like_sf"/>
</dbReference>